<dbReference type="SUPFAM" id="SSF110087">
    <property type="entry name" value="DR1885-like metal-binding protein"/>
    <property type="match status" value="1"/>
</dbReference>
<reference evidence="2 3" key="1">
    <citation type="submission" date="2020-03" db="EMBL/GenBank/DDBJ databases">
        <title>Roseomonas selenitidurans sp. nov. isolated from soil.</title>
        <authorList>
            <person name="Liu H."/>
        </authorList>
    </citation>
    <scope>NUCLEOTIDE SEQUENCE [LARGE SCALE GENOMIC DNA]</scope>
    <source>
        <strain evidence="2 3">JCM 15073</strain>
    </source>
</reference>
<keyword evidence="1" id="KW-0732">Signal</keyword>
<dbReference type="PROSITE" id="PS51318">
    <property type="entry name" value="TAT"/>
    <property type="match status" value="1"/>
</dbReference>
<dbReference type="Gene3D" id="2.60.40.1890">
    <property type="entry name" value="PCu(A)C copper chaperone"/>
    <property type="match status" value="1"/>
</dbReference>
<evidence type="ECO:0000313" key="2">
    <source>
        <dbReference type="EMBL" id="NKE43490.1"/>
    </source>
</evidence>
<name>A0ABX1EVY4_9PROT</name>
<comment type="caution">
    <text evidence="2">The sequence shown here is derived from an EMBL/GenBank/DDBJ whole genome shotgun (WGS) entry which is preliminary data.</text>
</comment>
<dbReference type="Proteomes" id="UP000765160">
    <property type="component" value="Unassembled WGS sequence"/>
</dbReference>
<feature type="chain" id="PRO_5046364395" evidence="1">
    <location>
        <begin position="28"/>
        <end position="168"/>
    </location>
</feature>
<feature type="signal peptide" evidence="1">
    <location>
        <begin position="1"/>
        <end position="27"/>
    </location>
</feature>
<dbReference type="InterPro" id="IPR007410">
    <property type="entry name" value="LpqE-like"/>
</dbReference>
<dbReference type="RefSeq" id="WP_168046521.1">
    <property type="nucleotide sequence ID" value="NZ_JAATJR010000001.1"/>
</dbReference>
<dbReference type="PANTHER" id="PTHR36302:SF1">
    <property type="entry name" value="COPPER CHAPERONE PCU(A)C"/>
    <property type="match status" value="1"/>
</dbReference>
<dbReference type="Pfam" id="PF04314">
    <property type="entry name" value="PCuAC"/>
    <property type="match status" value="1"/>
</dbReference>
<accession>A0ABX1EVY4</accession>
<evidence type="ECO:0000313" key="3">
    <source>
        <dbReference type="Proteomes" id="UP000765160"/>
    </source>
</evidence>
<dbReference type="EMBL" id="JAAVTX010000001">
    <property type="protein sequence ID" value="NKE43490.1"/>
    <property type="molecule type" value="Genomic_DNA"/>
</dbReference>
<protein>
    <submittedName>
        <fullName evidence="2">Copper chaperone PCu(A)C</fullName>
    </submittedName>
</protein>
<organism evidence="2 3">
    <name type="scientific">Falsiroseomonas frigidaquae</name>
    <dbReference type="NCBI Taxonomy" id="487318"/>
    <lineage>
        <taxon>Bacteria</taxon>
        <taxon>Pseudomonadati</taxon>
        <taxon>Pseudomonadota</taxon>
        <taxon>Alphaproteobacteria</taxon>
        <taxon>Acetobacterales</taxon>
        <taxon>Roseomonadaceae</taxon>
        <taxon>Falsiroseomonas</taxon>
    </lineage>
</organism>
<gene>
    <name evidence="2" type="ORF">HB662_01785</name>
</gene>
<dbReference type="InterPro" id="IPR058248">
    <property type="entry name" value="Lxx211020-like"/>
</dbReference>
<dbReference type="InterPro" id="IPR006311">
    <property type="entry name" value="TAT_signal"/>
</dbReference>
<dbReference type="PANTHER" id="PTHR36302">
    <property type="entry name" value="BLR7088 PROTEIN"/>
    <property type="match status" value="1"/>
</dbReference>
<proteinExistence type="predicted"/>
<dbReference type="InterPro" id="IPR036182">
    <property type="entry name" value="PCuAC_sf"/>
</dbReference>
<keyword evidence="3" id="KW-1185">Reference proteome</keyword>
<sequence>MTGFSRRAGLGALLSLCAGLGATPAQAQAQAQGHDHGPIQAEAGWSRAAGAGRVGAGFITLRNSGAADRLVAARAEIARTVELHTHLHENGVMRMRPVEAIDLPANGAVTLEPGGLHIMLIDLQQPLNRGDTVPITLVFEKAGEVQAQLAVQSAGARGPAAAGGGHRH</sequence>
<evidence type="ECO:0000256" key="1">
    <source>
        <dbReference type="SAM" id="SignalP"/>
    </source>
</evidence>